<comment type="caution">
    <text evidence="2">Lacks conserved residue(s) required for the propagation of feature annotation.</text>
</comment>
<dbReference type="InParanoid" id="A0A1V9XIP6"/>
<evidence type="ECO:0000256" key="2">
    <source>
        <dbReference type="PROSITE-ProRule" id="PRU00302"/>
    </source>
</evidence>
<keyword evidence="5" id="KW-0812">Transmembrane</keyword>
<sequence>MPKISVPFGLCVTRRGPLLCYYRWWRPHATLLAFHDADMKSTMSALIITSLTLLAVLQGVSAKDLSGVLRYHTEGLNRANYAPSYGHICNTTECVQGKRRPVVHPPVLSLDELERRQRVAALHRQYISSQQYQPHPQPFDEHKPRPHYSQHLAQHPPHNGTLHTGPARSYTRYRRKHSQSPKSSRRIPRQPDVAKAQRDSRPPMRPYDMTHSRVIYDFGVEGLSASLSYRVSPTSPPHPLNRTLTSRLTTSACDHPRGHVAAPASRGPSSFSLPATGSASSDCNQTASDTVRVIRVNDTCIQCPRRQLARAPRNQVIARVPRPKLRFCSRYVAVKRIRLAAVVVISRVPGGFYARPDDSVTDFPLMVLRGPRMGSFVEEGDYTIVFKTLVPLPAKTCIYTLQVYSLRCPPLPPAKHGTFECTNGYLWGSRCHLRCEPGFHLQGLTTVYGYLLNQPNVTASFKCVKRKRQAIWKTPNFQPICTDKIFFARTTTKAPVVATSAPITTAVSSPAPKRKVACRWPKEPMNGWASCGQRGRWKKRIFVREHLPCFRGCNSGFEPSVPLKPDGKKNKISCVGGSWIGFQNFQCLNKQENVWRECRELAEANNHVSCRKVGRGMRCRLECPEGFVVPRPDRPMAELVCGTQDAHGHKWPACKRVAPPELVAGCKKRVFENATFPLVIEKPVYSADPSSTGPIEVHCNVTTIQQHGEFGVFCSATDVQLDTQSNCTFTVVSTASLCPPFKPGPHVVANCDTPAGLSAGKIGKESLPVNASCEFACERGYTLPTSRLNDTYTTCQNDGTWTVTDFDLCRPLRNPVTQRQCENQTFVVERIPSLGIPLQLPEYIDSLEKKILPECDHVFATEFGETTVFCEFDDYEIRTRSSCTFYVTVQRP</sequence>
<keyword evidence="2" id="KW-0768">Sushi</keyword>
<name>A0A1V9XIP6_9ACAR</name>
<dbReference type="AlphaFoldDB" id="A0A1V9XIP6"/>
<feature type="region of interest" description="Disordered" evidence="3">
    <location>
        <begin position="129"/>
        <end position="208"/>
    </location>
</feature>
<feature type="compositionally biased region" description="Polar residues" evidence="3">
    <location>
        <begin position="267"/>
        <end position="284"/>
    </location>
</feature>
<accession>A0A1V9XIP6</accession>
<dbReference type="InterPro" id="IPR035976">
    <property type="entry name" value="Sushi/SCR/CCP_sf"/>
</dbReference>
<dbReference type="SMART" id="SM00032">
    <property type="entry name" value="CCP"/>
    <property type="match status" value="3"/>
</dbReference>
<dbReference type="EMBL" id="MNPL01010300">
    <property type="protein sequence ID" value="OQR73222.1"/>
    <property type="molecule type" value="Genomic_DNA"/>
</dbReference>
<reference evidence="5 6" key="1">
    <citation type="journal article" date="2017" name="Gigascience">
        <title>Draft genome of the honey bee ectoparasitic mite, Tropilaelaps mercedesae, is shaped by the parasitic life history.</title>
        <authorList>
            <person name="Dong X."/>
            <person name="Armstrong S.D."/>
            <person name="Xia D."/>
            <person name="Makepeace B.L."/>
            <person name="Darby A.C."/>
            <person name="Kadowaki T."/>
        </authorList>
    </citation>
    <scope>NUCLEOTIDE SEQUENCE [LARGE SCALE GENOMIC DNA]</scope>
    <source>
        <strain evidence="5">Wuxi-XJTLU</strain>
    </source>
</reference>
<evidence type="ECO:0000313" key="6">
    <source>
        <dbReference type="Proteomes" id="UP000192247"/>
    </source>
</evidence>
<dbReference type="OrthoDB" id="6436184at2759"/>
<dbReference type="SUPFAM" id="SSF57535">
    <property type="entry name" value="Complement control module/SCR domain"/>
    <property type="match status" value="2"/>
</dbReference>
<dbReference type="Gene3D" id="2.10.70.10">
    <property type="entry name" value="Complement Module, domain 1"/>
    <property type="match status" value="2"/>
</dbReference>
<keyword evidence="6" id="KW-1185">Reference proteome</keyword>
<evidence type="ECO:0000256" key="1">
    <source>
        <dbReference type="ARBA" id="ARBA00023157"/>
    </source>
</evidence>
<evidence type="ECO:0000256" key="3">
    <source>
        <dbReference type="SAM" id="MobiDB-lite"/>
    </source>
</evidence>
<dbReference type="CDD" id="cd00033">
    <property type="entry name" value="CCP"/>
    <property type="match status" value="2"/>
</dbReference>
<gene>
    <name evidence="5" type="ORF">BIW11_09871</name>
</gene>
<evidence type="ECO:0000259" key="4">
    <source>
        <dbReference type="PROSITE" id="PS50923"/>
    </source>
</evidence>
<dbReference type="InterPro" id="IPR000436">
    <property type="entry name" value="Sushi_SCR_CCP_dom"/>
</dbReference>
<keyword evidence="1" id="KW-1015">Disulfide bond</keyword>
<dbReference type="Pfam" id="PF00084">
    <property type="entry name" value="Sushi"/>
    <property type="match status" value="2"/>
</dbReference>
<feature type="domain" description="Sushi" evidence="4">
    <location>
        <begin position="406"/>
        <end position="483"/>
    </location>
</feature>
<feature type="region of interest" description="Disordered" evidence="3">
    <location>
        <begin position="253"/>
        <end position="284"/>
    </location>
</feature>
<proteinExistence type="predicted"/>
<feature type="compositionally biased region" description="Basic residues" evidence="3">
    <location>
        <begin position="171"/>
        <end position="188"/>
    </location>
</feature>
<protein>
    <submittedName>
        <fullName evidence="5">Multiple C2 and transmembrane domain-containing protein 1-like</fullName>
    </submittedName>
</protein>
<dbReference type="PROSITE" id="PS50923">
    <property type="entry name" value="SUSHI"/>
    <property type="match status" value="2"/>
</dbReference>
<comment type="caution">
    <text evidence="5">The sequence shown here is derived from an EMBL/GenBank/DDBJ whole genome shotgun (WGS) entry which is preliminary data.</text>
</comment>
<keyword evidence="5" id="KW-0472">Membrane</keyword>
<feature type="domain" description="Sushi" evidence="4">
    <location>
        <begin position="749"/>
        <end position="811"/>
    </location>
</feature>
<evidence type="ECO:0000313" key="5">
    <source>
        <dbReference type="EMBL" id="OQR73222.1"/>
    </source>
</evidence>
<dbReference type="Proteomes" id="UP000192247">
    <property type="component" value="Unassembled WGS sequence"/>
</dbReference>
<organism evidence="5 6">
    <name type="scientific">Tropilaelaps mercedesae</name>
    <dbReference type="NCBI Taxonomy" id="418985"/>
    <lineage>
        <taxon>Eukaryota</taxon>
        <taxon>Metazoa</taxon>
        <taxon>Ecdysozoa</taxon>
        <taxon>Arthropoda</taxon>
        <taxon>Chelicerata</taxon>
        <taxon>Arachnida</taxon>
        <taxon>Acari</taxon>
        <taxon>Parasitiformes</taxon>
        <taxon>Mesostigmata</taxon>
        <taxon>Gamasina</taxon>
        <taxon>Dermanyssoidea</taxon>
        <taxon>Laelapidae</taxon>
        <taxon>Tropilaelaps</taxon>
    </lineage>
</organism>